<sequence>MRFVGKVDDAQLRWLYAQASLLVATSYEDYGLTPLEAAAFGVPAVTLGTGATWTRSWTA</sequence>
<protein>
    <submittedName>
        <fullName evidence="1">CAZy families GT4 protein</fullName>
    </submittedName>
</protein>
<reference evidence="1" key="1">
    <citation type="journal article" date="2013" name="Environ. Microbiol.">
        <title>Seasonally variable intestinal metagenomes of the red palm weevil (Rhynchophorus ferrugineus).</title>
        <authorList>
            <person name="Jia S."/>
            <person name="Zhang X."/>
            <person name="Zhang G."/>
            <person name="Yin A."/>
            <person name="Zhang S."/>
            <person name="Li F."/>
            <person name="Wang L."/>
            <person name="Zhao D."/>
            <person name="Yun Q."/>
            <person name="Tala"/>
            <person name="Wang J."/>
            <person name="Sun G."/>
            <person name="Baabdullah M."/>
            <person name="Yu X."/>
            <person name="Hu S."/>
            <person name="Al-Mssallem I.S."/>
            <person name="Yu J."/>
        </authorList>
    </citation>
    <scope>NUCLEOTIDE SEQUENCE</scope>
</reference>
<dbReference type="Pfam" id="PF13692">
    <property type="entry name" value="Glyco_trans_1_4"/>
    <property type="match status" value="1"/>
</dbReference>
<evidence type="ECO:0000313" key="1">
    <source>
        <dbReference type="EMBL" id="AIA84573.1"/>
    </source>
</evidence>
<name>A0A060BK65_9MICO</name>
<dbReference type="Gene3D" id="3.40.50.2000">
    <property type="entry name" value="Glycogen Phosphorylase B"/>
    <property type="match status" value="1"/>
</dbReference>
<accession>A0A060BK65</accession>
<dbReference type="AlphaFoldDB" id="A0A060BK65"/>
<proteinExistence type="predicted"/>
<dbReference type="SUPFAM" id="SSF53756">
    <property type="entry name" value="UDP-Glycosyltransferase/glycogen phosphorylase"/>
    <property type="match status" value="1"/>
</dbReference>
<organism evidence="1">
    <name type="scientific">uncultured Intrasporangium sp</name>
    <dbReference type="NCBI Taxonomy" id="332040"/>
    <lineage>
        <taxon>Bacteria</taxon>
        <taxon>Bacillati</taxon>
        <taxon>Actinomycetota</taxon>
        <taxon>Actinomycetes</taxon>
        <taxon>Micrococcales</taxon>
        <taxon>Intrasporangiaceae</taxon>
        <taxon>Intrasporangium</taxon>
        <taxon>environmental samples</taxon>
    </lineage>
</organism>
<dbReference type="EMBL" id="KF117320">
    <property type="protein sequence ID" value="AIA84573.1"/>
    <property type="molecule type" value="Genomic_DNA"/>
</dbReference>